<evidence type="ECO:0000313" key="1">
    <source>
        <dbReference type="EMBL" id="CAA7268684.1"/>
    </source>
</evidence>
<accession>A0A8S0VZI5</accession>
<protein>
    <submittedName>
        <fullName evidence="1">Uncharacterized protein</fullName>
    </submittedName>
</protein>
<dbReference type="EMBL" id="CACVBS010000069">
    <property type="protein sequence ID" value="CAA7268684.1"/>
    <property type="molecule type" value="Genomic_DNA"/>
</dbReference>
<reference evidence="1 2" key="1">
    <citation type="submission" date="2020-01" db="EMBL/GenBank/DDBJ databases">
        <authorList>
            <person name="Gupta K D."/>
        </authorList>
    </citation>
    <scope>NUCLEOTIDE SEQUENCE [LARGE SCALE GENOMIC DNA]</scope>
</reference>
<dbReference type="OrthoDB" id="2683071at2759"/>
<keyword evidence="2" id="KW-1185">Reference proteome</keyword>
<gene>
    <name evidence="1" type="ORF">AAE3_LOCUS10974</name>
</gene>
<dbReference type="AlphaFoldDB" id="A0A8S0VZI5"/>
<evidence type="ECO:0000313" key="2">
    <source>
        <dbReference type="Proteomes" id="UP000467700"/>
    </source>
</evidence>
<comment type="caution">
    <text evidence="1">The sequence shown here is derived from an EMBL/GenBank/DDBJ whole genome shotgun (WGS) entry which is preliminary data.</text>
</comment>
<organism evidence="1 2">
    <name type="scientific">Cyclocybe aegerita</name>
    <name type="common">Black poplar mushroom</name>
    <name type="synonym">Agrocybe aegerita</name>
    <dbReference type="NCBI Taxonomy" id="1973307"/>
    <lineage>
        <taxon>Eukaryota</taxon>
        <taxon>Fungi</taxon>
        <taxon>Dikarya</taxon>
        <taxon>Basidiomycota</taxon>
        <taxon>Agaricomycotina</taxon>
        <taxon>Agaricomycetes</taxon>
        <taxon>Agaricomycetidae</taxon>
        <taxon>Agaricales</taxon>
        <taxon>Agaricineae</taxon>
        <taxon>Bolbitiaceae</taxon>
        <taxon>Cyclocybe</taxon>
    </lineage>
</organism>
<proteinExistence type="predicted"/>
<dbReference type="Proteomes" id="UP000467700">
    <property type="component" value="Unassembled WGS sequence"/>
</dbReference>
<name>A0A8S0VZI5_CYCAE</name>
<sequence>MTSNEGDVPSNELLDKVRGDLAGSVIRKTKREVDLPENSDIRFVATSFAPTPGTLNGSTLTVGEVCSSGELLILATPIEGSEQLMTKRMRKGAEDVIRLTEAFRGALDEIRLSNAKQAQIIDRIEARTKQLEDSEKKRVEWRQKQEILDKVSSLQADLTTVRQSYEQELSIAAREMAIQLNALRLRVLLDQARQRILDPIDRPLATWAEIRQPHPNRDSLLDYIRSQLPEDQFLSTPSGLLMLSFLDTDNSIRRVGNSATHTASAEEIRVAIDAQPLGSTERGNLNVVFDFVFS</sequence>